<comment type="similarity">
    <text evidence="3 4">Belongs to the RlpA family.</text>
</comment>
<dbReference type="PANTHER" id="PTHR34183">
    <property type="entry name" value="ENDOLYTIC PEPTIDOGLYCAN TRANSGLYCOSYLASE RLPA"/>
    <property type="match status" value="1"/>
</dbReference>
<dbReference type="Gene3D" id="2.40.40.10">
    <property type="entry name" value="RlpA-like domain"/>
    <property type="match status" value="1"/>
</dbReference>
<feature type="domain" description="RlpA-like protein double-psi beta-barrel" evidence="5">
    <location>
        <begin position="25"/>
        <end position="112"/>
    </location>
</feature>
<accession>A0ABR6VTK0</accession>
<comment type="caution">
    <text evidence="6">The sequence shown here is derived from an EMBL/GenBank/DDBJ whole genome shotgun (WGS) entry which is preliminary data.</text>
</comment>
<keyword evidence="3" id="KW-0732">Signal</keyword>
<dbReference type="EMBL" id="JACOAF010000026">
    <property type="protein sequence ID" value="MBC3540217.1"/>
    <property type="molecule type" value="Genomic_DNA"/>
</dbReference>
<sequence precursor="true">MRIKLFFLLICLLPGGSFAQVALQKGKATFYAKAHNGHRTTSGERYNPEELTAAHATLPLHSYVQVHNLENGRSVVVRVNDRMSRKSRYIIDVSKKAAQKLGIVGAGMGQVKLIQVDKQTALSLQKAANKET</sequence>
<dbReference type="EC" id="4.2.2.-" evidence="3"/>
<gene>
    <name evidence="3" type="primary">rlpA</name>
    <name evidence="6" type="ORF">H7U12_11035</name>
</gene>
<dbReference type="RefSeq" id="WP_186637436.1">
    <property type="nucleotide sequence ID" value="NZ_JACOAF010000026.1"/>
</dbReference>
<name>A0ABR6VTK0_9BACT</name>
<evidence type="ECO:0000259" key="5">
    <source>
        <dbReference type="Pfam" id="PF03330"/>
    </source>
</evidence>
<dbReference type="InterPro" id="IPR036908">
    <property type="entry name" value="RlpA-like_sf"/>
</dbReference>
<dbReference type="Proteomes" id="UP000659698">
    <property type="component" value="Unassembled WGS sequence"/>
</dbReference>
<dbReference type="Pfam" id="PF03330">
    <property type="entry name" value="DPBB_1"/>
    <property type="match status" value="1"/>
</dbReference>
<feature type="chain" id="PRO_5044902386" description="Probable endolytic peptidoglycan transglycosylase RlpA" evidence="3">
    <location>
        <begin position="20"/>
        <end position="132"/>
    </location>
</feature>
<reference evidence="6 7" key="1">
    <citation type="journal article" date="2019" name="Int. J. Syst. Evol. Microbiol.">
        <title>Rufibacter sediminis sp. nov., isolated from freshwater lake sediment.</title>
        <authorList>
            <person name="Qu J.H."/>
            <person name="Zhang L.J."/>
            <person name="Fu Y.H."/>
            <person name="Li H.F."/>
        </authorList>
    </citation>
    <scope>NUCLEOTIDE SEQUENCE [LARGE SCALE GENOMIC DNA]</scope>
    <source>
        <strain evidence="6 7">H-1</strain>
    </source>
</reference>
<keyword evidence="2 3" id="KW-0961">Cell wall biogenesis/degradation</keyword>
<dbReference type="HAMAP" id="MF_02071">
    <property type="entry name" value="RlpA"/>
    <property type="match status" value="1"/>
</dbReference>
<evidence type="ECO:0000256" key="2">
    <source>
        <dbReference type="ARBA" id="ARBA00023316"/>
    </source>
</evidence>
<dbReference type="NCBIfam" id="TIGR00413">
    <property type="entry name" value="rlpA"/>
    <property type="match status" value="1"/>
</dbReference>
<comment type="function">
    <text evidence="3">Lytic transglycosylase with a strong preference for naked glycan strands that lack stem peptides.</text>
</comment>
<protein>
    <recommendedName>
        <fullName evidence="3">Probable endolytic peptidoglycan transglycosylase RlpA</fullName>
        <ecNumber evidence="3">4.2.2.-</ecNumber>
    </recommendedName>
</protein>
<evidence type="ECO:0000313" key="6">
    <source>
        <dbReference type="EMBL" id="MBC3540217.1"/>
    </source>
</evidence>
<evidence type="ECO:0000256" key="4">
    <source>
        <dbReference type="RuleBase" id="RU003495"/>
    </source>
</evidence>
<organism evidence="6 7">
    <name type="scientific">Rufibacter sediminis</name>
    <dbReference type="NCBI Taxonomy" id="2762756"/>
    <lineage>
        <taxon>Bacteria</taxon>
        <taxon>Pseudomonadati</taxon>
        <taxon>Bacteroidota</taxon>
        <taxon>Cytophagia</taxon>
        <taxon>Cytophagales</taxon>
        <taxon>Hymenobacteraceae</taxon>
        <taxon>Rufibacter</taxon>
    </lineage>
</organism>
<dbReference type="CDD" id="cd22268">
    <property type="entry name" value="DPBB_RlpA-like"/>
    <property type="match status" value="1"/>
</dbReference>
<evidence type="ECO:0000256" key="1">
    <source>
        <dbReference type="ARBA" id="ARBA00023239"/>
    </source>
</evidence>
<evidence type="ECO:0000313" key="7">
    <source>
        <dbReference type="Proteomes" id="UP000659698"/>
    </source>
</evidence>
<dbReference type="InterPro" id="IPR009009">
    <property type="entry name" value="RlpA-like_DPBB"/>
</dbReference>
<feature type="signal peptide" evidence="3">
    <location>
        <begin position="1"/>
        <end position="19"/>
    </location>
</feature>
<keyword evidence="1 3" id="KW-0456">Lyase</keyword>
<dbReference type="InterPro" id="IPR034718">
    <property type="entry name" value="RlpA"/>
</dbReference>
<dbReference type="PANTHER" id="PTHR34183:SF8">
    <property type="entry name" value="ENDOLYTIC PEPTIDOGLYCAN TRANSGLYCOSYLASE RLPA-RELATED"/>
    <property type="match status" value="1"/>
</dbReference>
<dbReference type="InterPro" id="IPR012997">
    <property type="entry name" value="RplA"/>
</dbReference>
<evidence type="ECO:0000256" key="3">
    <source>
        <dbReference type="HAMAP-Rule" id="MF_02071"/>
    </source>
</evidence>
<dbReference type="SUPFAM" id="SSF50685">
    <property type="entry name" value="Barwin-like endoglucanases"/>
    <property type="match status" value="1"/>
</dbReference>
<keyword evidence="7" id="KW-1185">Reference proteome</keyword>
<proteinExistence type="inferred from homology"/>